<name>A0A9J5Y596_SOLCO</name>
<comment type="caution">
    <text evidence="1">The sequence shown here is derived from an EMBL/GenBank/DDBJ whole genome shotgun (WGS) entry which is preliminary data.</text>
</comment>
<dbReference type="AlphaFoldDB" id="A0A9J5Y596"/>
<accession>A0A9J5Y596</accession>
<organism evidence="1 2">
    <name type="scientific">Solanum commersonii</name>
    <name type="common">Commerson's wild potato</name>
    <name type="synonym">Commerson's nightshade</name>
    <dbReference type="NCBI Taxonomy" id="4109"/>
    <lineage>
        <taxon>Eukaryota</taxon>
        <taxon>Viridiplantae</taxon>
        <taxon>Streptophyta</taxon>
        <taxon>Embryophyta</taxon>
        <taxon>Tracheophyta</taxon>
        <taxon>Spermatophyta</taxon>
        <taxon>Magnoliopsida</taxon>
        <taxon>eudicotyledons</taxon>
        <taxon>Gunneridae</taxon>
        <taxon>Pentapetalae</taxon>
        <taxon>asterids</taxon>
        <taxon>lamiids</taxon>
        <taxon>Solanales</taxon>
        <taxon>Solanaceae</taxon>
        <taxon>Solanoideae</taxon>
        <taxon>Solaneae</taxon>
        <taxon>Solanum</taxon>
    </lineage>
</organism>
<dbReference type="EMBL" id="JACXVP010000007">
    <property type="protein sequence ID" value="KAG5595843.1"/>
    <property type="molecule type" value="Genomic_DNA"/>
</dbReference>
<sequence>MLSKRFSLEFVLNTHQLPFRVAVGNTKSYFEFERWWLETKGFNEKFKVWWYSIIINRRPNYILATKWSSSTYENLEKKKDLILSKIAKIDNIQQNRSLI</sequence>
<protein>
    <submittedName>
        <fullName evidence="1">Uncharacterized protein</fullName>
    </submittedName>
</protein>
<gene>
    <name evidence="1" type="ORF">H5410_037075</name>
</gene>
<evidence type="ECO:0000313" key="2">
    <source>
        <dbReference type="Proteomes" id="UP000824120"/>
    </source>
</evidence>
<evidence type="ECO:0000313" key="1">
    <source>
        <dbReference type="EMBL" id="KAG5595843.1"/>
    </source>
</evidence>
<dbReference type="Proteomes" id="UP000824120">
    <property type="component" value="Chromosome 7"/>
</dbReference>
<proteinExistence type="predicted"/>
<reference evidence="1 2" key="1">
    <citation type="submission" date="2020-09" db="EMBL/GenBank/DDBJ databases">
        <title>De no assembly of potato wild relative species, Solanum commersonii.</title>
        <authorList>
            <person name="Cho K."/>
        </authorList>
    </citation>
    <scope>NUCLEOTIDE SEQUENCE [LARGE SCALE GENOMIC DNA]</scope>
    <source>
        <strain evidence="1">LZ3.2</strain>
        <tissue evidence="1">Leaf</tissue>
    </source>
</reference>
<keyword evidence="2" id="KW-1185">Reference proteome</keyword>
<dbReference type="OrthoDB" id="1305614at2759"/>